<feature type="short sequence motif" description="HXTX 2" evidence="2">
    <location>
        <begin position="121"/>
        <end position="124"/>
    </location>
</feature>
<feature type="short sequence motif" description="HXTX 1" evidence="2">
    <location>
        <begin position="37"/>
        <end position="40"/>
    </location>
</feature>
<evidence type="ECO:0000256" key="1">
    <source>
        <dbReference type="ARBA" id="ARBA00022801"/>
    </source>
</evidence>
<feature type="domain" description="Phosphoesterase HXTX" evidence="3">
    <location>
        <begin position="92"/>
        <end position="168"/>
    </location>
</feature>
<evidence type="ECO:0000259" key="3">
    <source>
        <dbReference type="Pfam" id="PF02834"/>
    </source>
</evidence>
<dbReference type="InterPro" id="IPR014051">
    <property type="entry name" value="Phosphoesterase_HXTX"/>
</dbReference>
<dbReference type="Pfam" id="PF02834">
    <property type="entry name" value="LigT_PEase"/>
    <property type="match status" value="2"/>
</dbReference>
<dbReference type="Proteomes" id="UP000574769">
    <property type="component" value="Unassembled WGS sequence"/>
</dbReference>
<dbReference type="InterPro" id="IPR009097">
    <property type="entry name" value="Cyclic_Pdiesterase"/>
</dbReference>
<protein>
    <recommendedName>
        <fullName evidence="2">RNA 2',3'-cyclic phosphodiesterase</fullName>
        <shortName evidence="2">RNA 2',3'-CPDase</shortName>
        <ecNumber evidence="2">3.1.4.58</ecNumber>
    </recommendedName>
</protein>
<dbReference type="PANTHER" id="PTHR35561">
    <property type="entry name" value="RNA 2',3'-CYCLIC PHOSPHODIESTERASE"/>
    <property type="match status" value="1"/>
</dbReference>
<evidence type="ECO:0000256" key="2">
    <source>
        <dbReference type="HAMAP-Rule" id="MF_01940"/>
    </source>
</evidence>
<feature type="active site" description="Proton donor" evidence="2">
    <location>
        <position position="37"/>
    </location>
</feature>
<comment type="catalytic activity">
    <reaction evidence="2">
        <text>a 3'-end 2',3'-cyclophospho-ribonucleotide-RNA + H2O = a 3'-end 2'-phospho-ribonucleotide-RNA + H(+)</text>
        <dbReference type="Rhea" id="RHEA:11828"/>
        <dbReference type="Rhea" id="RHEA-COMP:10464"/>
        <dbReference type="Rhea" id="RHEA-COMP:17353"/>
        <dbReference type="ChEBI" id="CHEBI:15377"/>
        <dbReference type="ChEBI" id="CHEBI:15378"/>
        <dbReference type="ChEBI" id="CHEBI:83064"/>
        <dbReference type="ChEBI" id="CHEBI:173113"/>
        <dbReference type="EC" id="3.1.4.58"/>
    </reaction>
</comment>
<dbReference type="PANTHER" id="PTHR35561:SF1">
    <property type="entry name" value="RNA 2',3'-CYCLIC PHOSPHODIESTERASE"/>
    <property type="match status" value="1"/>
</dbReference>
<dbReference type="GO" id="GO:0016874">
    <property type="term" value="F:ligase activity"/>
    <property type="evidence" value="ECO:0007669"/>
    <property type="project" value="UniProtKB-KW"/>
</dbReference>
<comment type="caution">
    <text evidence="4">The sequence shown here is derived from an EMBL/GenBank/DDBJ whole genome shotgun (WGS) entry which is preliminary data.</text>
</comment>
<dbReference type="GO" id="GO:0008664">
    <property type="term" value="F:RNA 2',3'-cyclic 3'-phosphodiesterase activity"/>
    <property type="evidence" value="ECO:0007669"/>
    <property type="project" value="UniProtKB-EC"/>
</dbReference>
<comment type="function">
    <text evidence="2">Hydrolyzes RNA 2',3'-cyclic phosphodiester to an RNA 2'-phosphomonoester.</text>
</comment>
<dbReference type="AlphaFoldDB" id="A0A7W7AFN9"/>
<proteinExistence type="inferred from homology"/>
<dbReference type="NCBIfam" id="TIGR02258">
    <property type="entry name" value="2_5_ligase"/>
    <property type="match status" value="1"/>
</dbReference>
<dbReference type="InterPro" id="IPR004175">
    <property type="entry name" value="RNA_CPDase"/>
</dbReference>
<feature type="domain" description="Phosphoesterase HXTX" evidence="3">
    <location>
        <begin position="10"/>
        <end position="82"/>
    </location>
</feature>
<dbReference type="SUPFAM" id="SSF55144">
    <property type="entry name" value="LigT-like"/>
    <property type="match status" value="1"/>
</dbReference>
<evidence type="ECO:0000313" key="5">
    <source>
        <dbReference type="Proteomes" id="UP000574769"/>
    </source>
</evidence>
<gene>
    <name evidence="4" type="ORF">GGQ96_000285</name>
</gene>
<accession>A0A7W7AFN9</accession>
<dbReference type="RefSeq" id="WP_184110814.1">
    <property type="nucleotide sequence ID" value="NZ_JACHNY010000001.1"/>
</dbReference>
<sequence length="192" mass="20565">MIRLFVALRPPLAIRDSLADLMDHVPGARWQSDEQLHVTLRFVGEVDRHQGEDLAAALASIHAPAPHVALSGVGSFGRGGRADTLWAGLAPAAPLAHLAAKVEQACRRAGLPPETRAYLPHITVARLPRALGHAPEVAHWCGDHAGLTSASFVLPHLILYQSHLGGEGAMYEPVARWPLEPGPEPERLTAES</sequence>
<keyword evidence="1 2" id="KW-0378">Hydrolase</keyword>
<name>A0A7W7AFN9_9SPHN</name>
<keyword evidence="5" id="KW-1185">Reference proteome</keyword>
<comment type="similarity">
    <text evidence="2">Belongs to the 2H phosphoesterase superfamily. ThpR family.</text>
</comment>
<keyword evidence="4" id="KW-0436">Ligase</keyword>
<dbReference type="EC" id="3.1.4.58" evidence="2"/>
<dbReference type="HAMAP" id="MF_01940">
    <property type="entry name" value="RNA_CPDase"/>
    <property type="match status" value="1"/>
</dbReference>
<evidence type="ECO:0000313" key="4">
    <source>
        <dbReference type="EMBL" id="MBB4616179.1"/>
    </source>
</evidence>
<feature type="active site" description="Proton acceptor" evidence="2">
    <location>
        <position position="121"/>
    </location>
</feature>
<reference evidence="4 5" key="1">
    <citation type="submission" date="2020-08" db="EMBL/GenBank/DDBJ databases">
        <title>Genomic Encyclopedia of Type Strains, Phase IV (KMG-IV): sequencing the most valuable type-strain genomes for metagenomic binning, comparative biology and taxonomic classification.</title>
        <authorList>
            <person name="Goeker M."/>
        </authorList>
    </citation>
    <scope>NUCLEOTIDE SEQUENCE [LARGE SCALE GENOMIC DNA]</scope>
    <source>
        <strain evidence="4 5">DSM 15867</strain>
    </source>
</reference>
<organism evidence="4 5">
    <name type="scientific">Sphingomonas abaci</name>
    <dbReference type="NCBI Taxonomy" id="237611"/>
    <lineage>
        <taxon>Bacteria</taxon>
        <taxon>Pseudomonadati</taxon>
        <taxon>Pseudomonadota</taxon>
        <taxon>Alphaproteobacteria</taxon>
        <taxon>Sphingomonadales</taxon>
        <taxon>Sphingomonadaceae</taxon>
        <taxon>Sphingomonas</taxon>
    </lineage>
</organism>
<dbReference type="Gene3D" id="3.90.1140.10">
    <property type="entry name" value="Cyclic phosphodiesterase"/>
    <property type="match status" value="1"/>
</dbReference>
<dbReference type="GO" id="GO:0004113">
    <property type="term" value="F:2',3'-cyclic-nucleotide 3'-phosphodiesterase activity"/>
    <property type="evidence" value="ECO:0007669"/>
    <property type="project" value="InterPro"/>
</dbReference>
<dbReference type="EMBL" id="JACHNY010000001">
    <property type="protein sequence ID" value="MBB4616179.1"/>
    <property type="molecule type" value="Genomic_DNA"/>
</dbReference>